<gene>
    <name evidence="2" type="ORF">A1O5_08098</name>
</gene>
<dbReference type="GeneID" id="19192800"/>
<accession>W9WMP2</accession>
<proteinExistence type="predicted"/>
<dbReference type="RefSeq" id="XP_007746873.1">
    <property type="nucleotide sequence ID" value="XM_007748683.1"/>
</dbReference>
<dbReference type="AlphaFoldDB" id="W9WMP2"/>
<dbReference type="SUPFAM" id="SSF54427">
    <property type="entry name" value="NTF2-like"/>
    <property type="match status" value="1"/>
</dbReference>
<dbReference type="OrthoDB" id="4128781at2759"/>
<protein>
    <recommendedName>
        <fullName evidence="1">SnoaL-like domain-containing protein</fullName>
    </recommendedName>
</protein>
<keyword evidence="3" id="KW-1185">Reference proteome</keyword>
<sequence length="184" mass="21110">MSAWKTDTSLTSVDDLHGTLPGGPSKYHNPKLKHVEEEVLEHYKAFARFCNYECLEDPHSGKRFWDLDDMTIFDLMGLTNRPNFRPHYDKVTLYLKDAQIEFKDLEIVAVSETFAYATSLERYWGKAADGNDFDLIFRITSLMQKTSEGWQYVHEHYSFSVDLATKLADLSSGIAVDEGLALKK</sequence>
<dbReference type="EMBL" id="AMGX01000012">
    <property type="protein sequence ID" value="EXJ69163.1"/>
    <property type="molecule type" value="Genomic_DNA"/>
</dbReference>
<dbReference type="Gene3D" id="3.10.450.50">
    <property type="match status" value="1"/>
</dbReference>
<dbReference type="HOGENOM" id="CLU_124021_0_0_1"/>
<comment type="caution">
    <text evidence="2">The sequence shown here is derived from an EMBL/GenBank/DDBJ whole genome shotgun (WGS) entry which is preliminary data.</text>
</comment>
<dbReference type="Pfam" id="PF13474">
    <property type="entry name" value="SnoaL_3"/>
    <property type="match status" value="1"/>
</dbReference>
<dbReference type="eggNOG" id="ENOG502SI4J">
    <property type="taxonomic scope" value="Eukaryota"/>
</dbReference>
<evidence type="ECO:0000259" key="1">
    <source>
        <dbReference type="Pfam" id="PF13474"/>
    </source>
</evidence>
<dbReference type="Proteomes" id="UP000019471">
    <property type="component" value="Unassembled WGS sequence"/>
</dbReference>
<name>W9WMP2_9EURO</name>
<evidence type="ECO:0000313" key="2">
    <source>
        <dbReference type="EMBL" id="EXJ69163.1"/>
    </source>
</evidence>
<evidence type="ECO:0000313" key="3">
    <source>
        <dbReference type="Proteomes" id="UP000019471"/>
    </source>
</evidence>
<feature type="domain" description="SnoaL-like" evidence="1">
    <location>
        <begin position="78"/>
        <end position="161"/>
    </location>
</feature>
<dbReference type="InterPro" id="IPR037401">
    <property type="entry name" value="SnoaL-like"/>
</dbReference>
<organism evidence="2 3">
    <name type="scientific">Cladophialophora psammophila CBS 110553</name>
    <dbReference type="NCBI Taxonomy" id="1182543"/>
    <lineage>
        <taxon>Eukaryota</taxon>
        <taxon>Fungi</taxon>
        <taxon>Dikarya</taxon>
        <taxon>Ascomycota</taxon>
        <taxon>Pezizomycotina</taxon>
        <taxon>Eurotiomycetes</taxon>
        <taxon>Chaetothyriomycetidae</taxon>
        <taxon>Chaetothyriales</taxon>
        <taxon>Herpotrichiellaceae</taxon>
        <taxon>Cladophialophora</taxon>
    </lineage>
</organism>
<dbReference type="STRING" id="1182543.W9WMP2"/>
<reference evidence="2 3" key="1">
    <citation type="submission" date="2013-03" db="EMBL/GenBank/DDBJ databases">
        <title>The Genome Sequence of Cladophialophora psammophila CBS 110553.</title>
        <authorList>
            <consortium name="The Broad Institute Genomics Platform"/>
            <person name="Cuomo C."/>
            <person name="de Hoog S."/>
            <person name="Gorbushina A."/>
            <person name="Walker B."/>
            <person name="Young S.K."/>
            <person name="Zeng Q."/>
            <person name="Gargeya S."/>
            <person name="Fitzgerald M."/>
            <person name="Haas B."/>
            <person name="Abouelleil A."/>
            <person name="Allen A.W."/>
            <person name="Alvarado L."/>
            <person name="Arachchi H.M."/>
            <person name="Berlin A.M."/>
            <person name="Chapman S.B."/>
            <person name="Gainer-Dewar J."/>
            <person name="Goldberg J."/>
            <person name="Griggs A."/>
            <person name="Gujja S."/>
            <person name="Hansen M."/>
            <person name="Howarth C."/>
            <person name="Imamovic A."/>
            <person name="Ireland A."/>
            <person name="Larimer J."/>
            <person name="McCowan C."/>
            <person name="Murphy C."/>
            <person name="Pearson M."/>
            <person name="Poon T.W."/>
            <person name="Priest M."/>
            <person name="Roberts A."/>
            <person name="Saif S."/>
            <person name="Shea T."/>
            <person name="Sisk P."/>
            <person name="Sykes S."/>
            <person name="Wortman J."/>
            <person name="Nusbaum C."/>
            <person name="Birren B."/>
        </authorList>
    </citation>
    <scope>NUCLEOTIDE SEQUENCE [LARGE SCALE GENOMIC DNA]</scope>
    <source>
        <strain evidence="2 3">CBS 110553</strain>
    </source>
</reference>
<dbReference type="InterPro" id="IPR032710">
    <property type="entry name" value="NTF2-like_dom_sf"/>
</dbReference>